<dbReference type="SUPFAM" id="SSF52058">
    <property type="entry name" value="L domain-like"/>
    <property type="match status" value="1"/>
</dbReference>
<gene>
    <name evidence="4" type="ORF">CHIRRI_LOCUS12722</name>
</gene>
<sequence>MTAALAIKSLVYGLSLLLIQDCSSLQLDCRIEKAINHVKYIKNVKSYVYNDTHLLNINNKGIKTLTKDIFSFYAYGNRDQIEFIYLMYNNVNEIEAGCFEEFTNVRNINFGVNLLETIKRNFFEGIEKIEFLNFQSNLIQNIERGAFDDLKFLEYIYLDDNCLIQIHDHLFRNTIRIRNIFLQNNRLTSISSKFMRTNQKLYGLNVADNELYDISNLFRFKGLIALTINNNKLNAINGDVISDGSEIVSLNIDNTTLSNINFVRKLKRIRELSASNNQLRLFDVRKLSGCNDLTYISIQLNPLEIIYGLEIVENVLPKLSVLDITDCVVESNCLRLLELYNIANDKSLNLNINTTTLSACLSV</sequence>
<accession>A0A9N9WXV0</accession>
<feature type="chain" id="PRO_5040510539" evidence="3">
    <location>
        <begin position="25"/>
        <end position="363"/>
    </location>
</feature>
<dbReference type="AlphaFoldDB" id="A0A9N9WXV0"/>
<protein>
    <submittedName>
        <fullName evidence="4">Uncharacterized protein</fullName>
    </submittedName>
</protein>
<dbReference type="Proteomes" id="UP001153620">
    <property type="component" value="Chromosome 3"/>
</dbReference>
<proteinExistence type="predicted"/>
<feature type="signal peptide" evidence="3">
    <location>
        <begin position="1"/>
        <end position="24"/>
    </location>
</feature>
<dbReference type="EMBL" id="OU895879">
    <property type="protein sequence ID" value="CAG9809902.1"/>
    <property type="molecule type" value="Genomic_DNA"/>
</dbReference>
<keyword evidence="5" id="KW-1185">Reference proteome</keyword>
<keyword evidence="1" id="KW-0433">Leucine-rich repeat</keyword>
<dbReference type="OrthoDB" id="7739973at2759"/>
<name>A0A9N9WXV0_9DIPT</name>
<evidence type="ECO:0000256" key="1">
    <source>
        <dbReference type="ARBA" id="ARBA00022614"/>
    </source>
</evidence>
<keyword evidence="2" id="KW-0677">Repeat</keyword>
<dbReference type="InterPro" id="IPR026906">
    <property type="entry name" value="LRR_5"/>
</dbReference>
<reference evidence="4" key="2">
    <citation type="submission" date="2022-10" db="EMBL/GenBank/DDBJ databases">
        <authorList>
            <consortium name="ENA_rothamsted_submissions"/>
            <consortium name="culmorum"/>
            <person name="King R."/>
        </authorList>
    </citation>
    <scope>NUCLEOTIDE SEQUENCE</scope>
</reference>
<organism evidence="4 5">
    <name type="scientific">Chironomus riparius</name>
    <dbReference type="NCBI Taxonomy" id="315576"/>
    <lineage>
        <taxon>Eukaryota</taxon>
        <taxon>Metazoa</taxon>
        <taxon>Ecdysozoa</taxon>
        <taxon>Arthropoda</taxon>
        <taxon>Hexapoda</taxon>
        <taxon>Insecta</taxon>
        <taxon>Pterygota</taxon>
        <taxon>Neoptera</taxon>
        <taxon>Endopterygota</taxon>
        <taxon>Diptera</taxon>
        <taxon>Nematocera</taxon>
        <taxon>Chironomoidea</taxon>
        <taxon>Chironomidae</taxon>
        <taxon>Chironominae</taxon>
        <taxon>Chironomus</taxon>
    </lineage>
</organism>
<evidence type="ECO:0000256" key="3">
    <source>
        <dbReference type="SAM" id="SignalP"/>
    </source>
</evidence>
<keyword evidence="3" id="KW-0732">Signal</keyword>
<evidence type="ECO:0000313" key="5">
    <source>
        <dbReference type="Proteomes" id="UP001153620"/>
    </source>
</evidence>
<evidence type="ECO:0000313" key="4">
    <source>
        <dbReference type="EMBL" id="CAG9809902.1"/>
    </source>
</evidence>
<dbReference type="Pfam" id="PF13306">
    <property type="entry name" value="LRR_5"/>
    <property type="match status" value="1"/>
</dbReference>
<evidence type="ECO:0000256" key="2">
    <source>
        <dbReference type="ARBA" id="ARBA00022737"/>
    </source>
</evidence>
<dbReference type="InterPro" id="IPR032675">
    <property type="entry name" value="LRR_dom_sf"/>
</dbReference>
<dbReference type="PANTHER" id="PTHR45712">
    <property type="entry name" value="AGAP008170-PA"/>
    <property type="match status" value="1"/>
</dbReference>
<reference evidence="4" key="1">
    <citation type="submission" date="2022-01" db="EMBL/GenBank/DDBJ databases">
        <authorList>
            <person name="King R."/>
        </authorList>
    </citation>
    <scope>NUCLEOTIDE SEQUENCE</scope>
</reference>
<dbReference type="PANTHER" id="PTHR45712:SF22">
    <property type="entry name" value="INSULIN-LIKE GROWTH FACTOR-BINDING PROTEIN COMPLEX ACID LABILE SUBUNIT"/>
    <property type="match status" value="1"/>
</dbReference>
<dbReference type="Gene3D" id="3.80.10.10">
    <property type="entry name" value="Ribonuclease Inhibitor"/>
    <property type="match status" value="1"/>
</dbReference>
<dbReference type="InterPro" id="IPR050333">
    <property type="entry name" value="SLRP"/>
</dbReference>